<evidence type="ECO:0000313" key="4">
    <source>
        <dbReference type="Proteomes" id="UP001420932"/>
    </source>
</evidence>
<feature type="region of interest" description="Disordered" evidence="2">
    <location>
        <begin position="248"/>
        <end position="269"/>
    </location>
</feature>
<dbReference type="EMBL" id="JBBNAF010000009">
    <property type="protein sequence ID" value="KAK9115338.1"/>
    <property type="molecule type" value="Genomic_DNA"/>
</dbReference>
<name>A0AAP0IHX5_9MAGN</name>
<comment type="caution">
    <text evidence="3">The sequence shown here is derived from an EMBL/GenBank/DDBJ whole genome shotgun (WGS) entry which is preliminary data.</text>
</comment>
<accession>A0AAP0IHX5</accession>
<comment type="similarity">
    <text evidence="1">Belongs to the plant acyltransferase family.</text>
</comment>
<dbReference type="Proteomes" id="UP001420932">
    <property type="component" value="Unassembled WGS sequence"/>
</dbReference>
<protein>
    <submittedName>
        <fullName evidence="3">Uncharacterized protein</fullName>
    </submittedName>
</protein>
<keyword evidence="4" id="KW-1185">Reference proteome</keyword>
<evidence type="ECO:0000256" key="1">
    <source>
        <dbReference type="ARBA" id="ARBA00009861"/>
    </source>
</evidence>
<dbReference type="InterPro" id="IPR050898">
    <property type="entry name" value="Plant_acyltransferase"/>
</dbReference>
<gene>
    <name evidence="3" type="ORF">Syun_022135</name>
</gene>
<dbReference type="Gene3D" id="3.30.559.10">
    <property type="entry name" value="Chloramphenicol acetyltransferase-like domain"/>
    <property type="match status" value="1"/>
</dbReference>
<dbReference type="AlphaFoldDB" id="A0AAP0IHX5"/>
<feature type="compositionally biased region" description="Acidic residues" evidence="2">
    <location>
        <begin position="259"/>
        <end position="269"/>
    </location>
</feature>
<dbReference type="InterPro" id="IPR023213">
    <property type="entry name" value="CAT-like_dom_sf"/>
</dbReference>
<dbReference type="PANTHER" id="PTHR31147">
    <property type="entry name" value="ACYL TRANSFERASE 4"/>
    <property type="match status" value="1"/>
</dbReference>
<evidence type="ECO:0000256" key="2">
    <source>
        <dbReference type="SAM" id="MobiDB-lite"/>
    </source>
</evidence>
<proteinExistence type="inferred from homology"/>
<sequence length="269" mass="29993">MCITSEPWLVSLHTNTIKSPGKMEFPIRVGEAELVGAAGPTPREIKYLSNIDDQMSLRHHLPFVHFFGPNHSTTRDPSGLIKLALSRTLVYYYPLSGRLRISSSDEGKLVVDCCDEGVMFREADADISLEKLMRVEGGLKPPFPQWESLLVDDVWGNDLIVGSPLLRIQNFSESHGLASLVYDNLKVTRLSCGGFVLAYTLNHCACDTNGALQFMKTIAEFCCDDPQRKTPSTLPSWGREILKPRSPPIISFRHPEYNNLDDETPGNSV</sequence>
<organism evidence="3 4">
    <name type="scientific">Stephania yunnanensis</name>
    <dbReference type="NCBI Taxonomy" id="152371"/>
    <lineage>
        <taxon>Eukaryota</taxon>
        <taxon>Viridiplantae</taxon>
        <taxon>Streptophyta</taxon>
        <taxon>Embryophyta</taxon>
        <taxon>Tracheophyta</taxon>
        <taxon>Spermatophyta</taxon>
        <taxon>Magnoliopsida</taxon>
        <taxon>Ranunculales</taxon>
        <taxon>Menispermaceae</taxon>
        <taxon>Menispermoideae</taxon>
        <taxon>Cissampelideae</taxon>
        <taxon>Stephania</taxon>
    </lineage>
</organism>
<reference evidence="3 4" key="1">
    <citation type="submission" date="2024-01" db="EMBL/GenBank/DDBJ databases">
        <title>Genome assemblies of Stephania.</title>
        <authorList>
            <person name="Yang L."/>
        </authorList>
    </citation>
    <scope>NUCLEOTIDE SEQUENCE [LARGE SCALE GENOMIC DNA]</scope>
    <source>
        <strain evidence="3">YNDBR</strain>
        <tissue evidence="3">Leaf</tissue>
    </source>
</reference>
<evidence type="ECO:0000313" key="3">
    <source>
        <dbReference type="EMBL" id="KAK9115338.1"/>
    </source>
</evidence>
<dbReference type="Pfam" id="PF02458">
    <property type="entry name" value="Transferase"/>
    <property type="match status" value="1"/>
</dbReference>